<gene>
    <name evidence="2" type="ORF">L284_22710</name>
</gene>
<evidence type="ECO:0000256" key="1">
    <source>
        <dbReference type="SAM" id="MobiDB-lite"/>
    </source>
</evidence>
<name>T0IDG6_9SPHN</name>
<protein>
    <submittedName>
        <fullName evidence="2">Uncharacterized protein</fullName>
    </submittedName>
</protein>
<reference evidence="2 3" key="1">
    <citation type="journal article" date="2013" name="Genome Announc.">
        <title>Genome Sequence of Novosphingobium lindaniclasticum LE124T, Isolated from a Hexachlorocyclohexane Dumpsite.</title>
        <authorList>
            <person name="Saxena A."/>
            <person name="Nayyar N."/>
            <person name="Sangwan N."/>
            <person name="Kumari R."/>
            <person name="Khurana J.P."/>
            <person name="Lal R."/>
        </authorList>
    </citation>
    <scope>NUCLEOTIDE SEQUENCE [LARGE SCALE GENOMIC DNA]</scope>
    <source>
        <strain evidence="2 3">LE124</strain>
    </source>
</reference>
<organism evidence="2 3">
    <name type="scientific">Novosphingobium lindaniclasticum LE124</name>
    <dbReference type="NCBI Taxonomy" id="1096930"/>
    <lineage>
        <taxon>Bacteria</taxon>
        <taxon>Pseudomonadati</taxon>
        <taxon>Pseudomonadota</taxon>
        <taxon>Alphaproteobacteria</taxon>
        <taxon>Sphingomonadales</taxon>
        <taxon>Sphingomonadaceae</taxon>
        <taxon>Novosphingobium</taxon>
    </lineage>
</organism>
<dbReference type="OrthoDB" id="7510041at2"/>
<keyword evidence="3" id="KW-1185">Reference proteome</keyword>
<proteinExistence type="predicted"/>
<feature type="region of interest" description="Disordered" evidence="1">
    <location>
        <begin position="1"/>
        <end position="77"/>
    </location>
</feature>
<dbReference type="PATRIC" id="fig|1096930.3.peg.4472"/>
<evidence type="ECO:0000313" key="3">
    <source>
        <dbReference type="Proteomes" id="UP000015527"/>
    </source>
</evidence>
<accession>T0IDG6</accession>
<dbReference type="EMBL" id="ATHL01000153">
    <property type="protein sequence ID" value="EQB07674.1"/>
    <property type="molecule type" value="Genomic_DNA"/>
</dbReference>
<feature type="compositionally biased region" description="Basic and acidic residues" evidence="1">
    <location>
        <begin position="41"/>
        <end position="55"/>
    </location>
</feature>
<sequence length="77" mass="8213">MAEYEPEDSRNVTGTASTPDGRWTNRSGKPPQGVPQMDPAHAGEAEREPKEDERLNPGANTQATGGAGADRDKPQQP</sequence>
<dbReference type="AlphaFoldDB" id="T0IDG6"/>
<evidence type="ECO:0000313" key="2">
    <source>
        <dbReference type="EMBL" id="EQB07674.1"/>
    </source>
</evidence>
<dbReference type="RefSeq" id="WP_021236205.1">
    <property type="nucleotide sequence ID" value="NZ_ATHL01000153.1"/>
</dbReference>
<comment type="caution">
    <text evidence="2">The sequence shown here is derived from an EMBL/GenBank/DDBJ whole genome shotgun (WGS) entry which is preliminary data.</text>
</comment>
<dbReference type="Proteomes" id="UP000015527">
    <property type="component" value="Unassembled WGS sequence"/>
</dbReference>